<reference evidence="1" key="1">
    <citation type="submission" date="2020-05" db="EMBL/GenBank/DDBJ databases">
        <title>Large-scale comparative analyses of tick genomes elucidate their genetic diversity and vector capacities.</title>
        <authorList>
            <person name="Jia N."/>
            <person name="Wang J."/>
            <person name="Shi W."/>
            <person name="Du L."/>
            <person name="Sun Y."/>
            <person name="Zhan W."/>
            <person name="Jiang J."/>
            <person name="Wang Q."/>
            <person name="Zhang B."/>
            <person name="Ji P."/>
            <person name="Sakyi L.B."/>
            <person name="Cui X."/>
            <person name="Yuan T."/>
            <person name="Jiang B."/>
            <person name="Yang W."/>
            <person name="Lam T.T.-Y."/>
            <person name="Chang Q."/>
            <person name="Ding S."/>
            <person name="Wang X."/>
            <person name="Zhu J."/>
            <person name="Ruan X."/>
            <person name="Zhao L."/>
            <person name="Wei J."/>
            <person name="Que T."/>
            <person name="Du C."/>
            <person name="Cheng J."/>
            <person name="Dai P."/>
            <person name="Han X."/>
            <person name="Huang E."/>
            <person name="Gao Y."/>
            <person name="Liu J."/>
            <person name="Shao H."/>
            <person name="Ye R."/>
            <person name="Li L."/>
            <person name="Wei W."/>
            <person name="Wang X."/>
            <person name="Wang C."/>
            <person name="Yang T."/>
            <person name="Huo Q."/>
            <person name="Li W."/>
            <person name="Guo W."/>
            <person name="Chen H."/>
            <person name="Zhou L."/>
            <person name="Ni X."/>
            <person name="Tian J."/>
            <person name="Zhou Y."/>
            <person name="Sheng Y."/>
            <person name="Liu T."/>
            <person name="Pan Y."/>
            <person name="Xia L."/>
            <person name="Li J."/>
            <person name="Zhao F."/>
            <person name="Cao W."/>
        </authorList>
    </citation>
    <scope>NUCLEOTIDE SEQUENCE</scope>
    <source>
        <strain evidence="1">Hyas-2018</strain>
    </source>
</reference>
<sequence length="128" mass="14228">MQGTKRRQGRAGRRARFRRVRDLYHWSTHTRRQLRRRRVSRDVGDLLLPADIASASRSGRCRAPVKHSDHTGFFRHNSRCADAPRSSFLLQQHDAAAAGSDTCRGRGACSECRATAARSSVRAVGSGA</sequence>
<organism evidence="1 2">
    <name type="scientific">Hyalomma asiaticum</name>
    <name type="common">Tick</name>
    <dbReference type="NCBI Taxonomy" id="266040"/>
    <lineage>
        <taxon>Eukaryota</taxon>
        <taxon>Metazoa</taxon>
        <taxon>Ecdysozoa</taxon>
        <taxon>Arthropoda</taxon>
        <taxon>Chelicerata</taxon>
        <taxon>Arachnida</taxon>
        <taxon>Acari</taxon>
        <taxon>Parasitiformes</taxon>
        <taxon>Ixodida</taxon>
        <taxon>Ixodoidea</taxon>
        <taxon>Ixodidae</taxon>
        <taxon>Hyalomminae</taxon>
        <taxon>Hyalomma</taxon>
    </lineage>
</organism>
<name>A0ACB7SYH4_HYAAI</name>
<evidence type="ECO:0000313" key="2">
    <source>
        <dbReference type="Proteomes" id="UP000821845"/>
    </source>
</evidence>
<accession>A0ACB7SYH4</accession>
<dbReference type="EMBL" id="CM023482">
    <property type="protein sequence ID" value="KAH6940292.1"/>
    <property type="molecule type" value="Genomic_DNA"/>
</dbReference>
<gene>
    <name evidence="1" type="ORF">HPB50_026584</name>
</gene>
<proteinExistence type="predicted"/>
<keyword evidence="2" id="KW-1185">Reference proteome</keyword>
<evidence type="ECO:0000313" key="1">
    <source>
        <dbReference type="EMBL" id="KAH6940292.1"/>
    </source>
</evidence>
<dbReference type="Proteomes" id="UP000821845">
    <property type="component" value="Chromosome 2"/>
</dbReference>
<comment type="caution">
    <text evidence="1">The sequence shown here is derived from an EMBL/GenBank/DDBJ whole genome shotgun (WGS) entry which is preliminary data.</text>
</comment>
<protein>
    <submittedName>
        <fullName evidence="1">Uncharacterized protein</fullName>
    </submittedName>
</protein>